<accession>A0A0F8YB13</accession>
<sequence length="66" mass="7665">MVVTIEDERALRALDKTRLHGQFNAFLADRVSQPLHDAIDAMTFDPPRYDVARQRIEMVLLAIEQR</sequence>
<name>A0A0F8YB13_9ZZZZ</name>
<reference evidence="1" key="1">
    <citation type="journal article" date="2015" name="Nature">
        <title>Complex archaea that bridge the gap between prokaryotes and eukaryotes.</title>
        <authorList>
            <person name="Spang A."/>
            <person name="Saw J.H."/>
            <person name="Jorgensen S.L."/>
            <person name="Zaremba-Niedzwiedzka K."/>
            <person name="Martijn J."/>
            <person name="Lind A.E."/>
            <person name="van Eijk R."/>
            <person name="Schleper C."/>
            <person name="Guy L."/>
            <person name="Ettema T.J."/>
        </authorList>
    </citation>
    <scope>NUCLEOTIDE SEQUENCE</scope>
</reference>
<dbReference type="EMBL" id="LAZR01054437">
    <property type="protein sequence ID" value="KKK78563.1"/>
    <property type="molecule type" value="Genomic_DNA"/>
</dbReference>
<proteinExistence type="predicted"/>
<gene>
    <name evidence="1" type="ORF">LCGC14_2842310</name>
</gene>
<protein>
    <submittedName>
        <fullName evidence="1">Uncharacterized protein</fullName>
    </submittedName>
</protein>
<evidence type="ECO:0000313" key="1">
    <source>
        <dbReference type="EMBL" id="KKK78563.1"/>
    </source>
</evidence>
<comment type="caution">
    <text evidence="1">The sequence shown here is derived from an EMBL/GenBank/DDBJ whole genome shotgun (WGS) entry which is preliminary data.</text>
</comment>
<dbReference type="AlphaFoldDB" id="A0A0F8YB13"/>
<organism evidence="1">
    <name type="scientific">marine sediment metagenome</name>
    <dbReference type="NCBI Taxonomy" id="412755"/>
    <lineage>
        <taxon>unclassified sequences</taxon>
        <taxon>metagenomes</taxon>
        <taxon>ecological metagenomes</taxon>
    </lineage>
</organism>